<dbReference type="Proteomes" id="UP000664702">
    <property type="component" value="Chromosome"/>
</dbReference>
<dbReference type="EMBL" id="JAGEMI010000001">
    <property type="protein sequence ID" value="MBO1868173.1"/>
    <property type="molecule type" value="Genomic_DNA"/>
</dbReference>
<gene>
    <name evidence="3" type="ORF">J4G43_045780</name>
    <name evidence="2" type="ORF">J4G43_47505</name>
</gene>
<dbReference type="Gene3D" id="3.90.75.20">
    <property type="match status" value="1"/>
</dbReference>
<organism evidence="2">
    <name type="scientific">Bradyrhizobium barranii subsp. barranii</name>
    <dbReference type="NCBI Taxonomy" id="2823807"/>
    <lineage>
        <taxon>Bacteria</taxon>
        <taxon>Pseudomonadati</taxon>
        <taxon>Pseudomonadota</taxon>
        <taxon>Alphaproteobacteria</taxon>
        <taxon>Hyphomicrobiales</taxon>
        <taxon>Nitrobacteraceae</taxon>
        <taxon>Bradyrhizobium</taxon>
        <taxon>Bradyrhizobium barranii</taxon>
    </lineage>
</organism>
<dbReference type="InterPro" id="IPR044925">
    <property type="entry name" value="His-Me_finger_sf"/>
</dbReference>
<reference evidence="3 4" key="2">
    <citation type="journal article" date="2022" name="Int. J. Syst. Evol. Microbiol.">
        <title>Strains of Bradyrhizobium barranii sp. nov. associated with legumes native to Canada are symbionts of soybeans and belong to different subspecies (subsp. barranii subsp. nov. and subsp. apii subsp. nov.) and symbiovars (sv. glycinearum and sv. septentrionale).</title>
        <authorList>
            <person name="Bromfield E.S.P."/>
            <person name="Cloutier S."/>
            <person name="Wasai-Hara S."/>
            <person name="Minamisawa K."/>
        </authorList>
    </citation>
    <scope>NUCLEOTIDE SEQUENCE [LARGE SCALE GENOMIC DNA]</scope>
    <source>
        <strain evidence="3 4">144S4</strain>
    </source>
</reference>
<dbReference type="RefSeq" id="WP_208088747.1">
    <property type="nucleotide sequence ID" value="NZ_CP086136.1"/>
</dbReference>
<dbReference type="SUPFAM" id="SSF54060">
    <property type="entry name" value="His-Me finger endonucleases"/>
    <property type="match status" value="1"/>
</dbReference>
<feature type="domain" description="NUMOD4" evidence="1">
    <location>
        <begin position="4"/>
        <end position="59"/>
    </location>
</feature>
<reference evidence="2" key="1">
    <citation type="submission" date="2021-03" db="EMBL/GenBank/DDBJ databases">
        <title>Whole Genome Sequence of Bradyrhizobium sp. Strain 144S4.</title>
        <authorList>
            <person name="Bromfield E.S.P."/>
            <person name="Cloutier S."/>
        </authorList>
    </citation>
    <scope>NUCLEOTIDE SEQUENCE [LARGE SCALE GENOMIC DNA]</scope>
    <source>
        <strain evidence="2">144S4</strain>
    </source>
</reference>
<protein>
    <recommendedName>
        <fullName evidence="1">NUMOD4 domain-containing protein</fullName>
    </recommendedName>
</protein>
<name>A0A939MFA3_9BRAD</name>
<dbReference type="GO" id="GO:0016788">
    <property type="term" value="F:hydrolase activity, acting on ester bonds"/>
    <property type="evidence" value="ECO:0007669"/>
    <property type="project" value="InterPro"/>
</dbReference>
<dbReference type="InterPro" id="IPR010902">
    <property type="entry name" value="NUMOD4"/>
</dbReference>
<sequence length="172" mass="18946">MRKEIWKDVPGFEGLYAVSDLGHVKSLERGARGGAMLVPERILKPAKATRGGYDVVQLHNHGRRTLRTVHSLMAAAFIGARPPGLDICHRNDDRINDLDNLRDDIRAGNIADAMRNGRTPKGVAHWNAKMTLEKADEIRAAYAGKRGTMAELGDDFGVTASTIHRVVRGAWK</sequence>
<accession>A0A939MFA3</accession>
<proteinExistence type="predicted"/>
<evidence type="ECO:0000313" key="4">
    <source>
        <dbReference type="Proteomes" id="UP000664702"/>
    </source>
</evidence>
<dbReference type="AlphaFoldDB" id="A0A939MFA3"/>
<evidence type="ECO:0000313" key="2">
    <source>
        <dbReference type="EMBL" id="MBO1868173.1"/>
    </source>
</evidence>
<evidence type="ECO:0000259" key="1">
    <source>
        <dbReference type="Pfam" id="PF07463"/>
    </source>
</evidence>
<evidence type="ECO:0000313" key="3">
    <source>
        <dbReference type="EMBL" id="UEM11691.1"/>
    </source>
</evidence>
<dbReference type="Pfam" id="PF07463">
    <property type="entry name" value="NUMOD4"/>
    <property type="match status" value="1"/>
</dbReference>
<dbReference type="EMBL" id="CP086136">
    <property type="protein sequence ID" value="UEM11691.1"/>
    <property type="molecule type" value="Genomic_DNA"/>
</dbReference>
<dbReference type="KEGG" id="bban:J4G43_045780"/>